<dbReference type="AlphaFoldDB" id="A0A6A8MCA6"/>
<keyword evidence="2" id="KW-1133">Transmembrane helix</keyword>
<protein>
    <submittedName>
        <fullName evidence="3">DUF975 family protein</fullName>
    </submittedName>
</protein>
<feature type="transmembrane region" description="Helical" evidence="2">
    <location>
        <begin position="217"/>
        <end position="239"/>
    </location>
</feature>
<organism evidence="3">
    <name type="scientific">Baileyella intestinalis</name>
    <dbReference type="NCBI Taxonomy" id="2606709"/>
    <lineage>
        <taxon>Bacteria</taxon>
        <taxon>Bacillati</taxon>
        <taxon>Bacillota</taxon>
        <taxon>Clostridia</taxon>
        <taxon>Peptostreptococcales</taxon>
        <taxon>Anaerovoracaceae</taxon>
        <taxon>Baileyella</taxon>
    </lineage>
</organism>
<feature type="compositionally biased region" description="Basic and acidic residues" evidence="1">
    <location>
        <begin position="286"/>
        <end position="303"/>
    </location>
</feature>
<feature type="transmembrane region" description="Helical" evidence="2">
    <location>
        <begin position="184"/>
        <end position="205"/>
    </location>
</feature>
<keyword evidence="2" id="KW-0812">Transmembrane</keyword>
<dbReference type="PANTHER" id="PTHR40076:SF1">
    <property type="entry name" value="MEMBRANE PROTEIN"/>
    <property type="match status" value="1"/>
</dbReference>
<accession>A0A6A8MCA6</accession>
<feature type="compositionally biased region" description="Acidic residues" evidence="1">
    <location>
        <begin position="307"/>
        <end position="320"/>
    </location>
</feature>
<dbReference type="EMBL" id="VUNB01000004">
    <property type="protein sequence ID" value="MST69127.1"/>
    <property type="molecule type" value="Genomic_DNA"/>
</dbReference>
<dbReference type="PANTHER" id="PTHR40076">
    <property type="entry name" value="MEMBRANE PROTEIN-RELATED"/>
    <property type="match status" value="1"/>
</dbReference>
<feature type="transmembrane region" description="Helical" evidence="2">
    <location>
        <begin position="123"/>
        <end position="151"/>
    </location>
</feature>
<feature type="transmembrane region" description="Helical" evidence="2">
    <location>
        <begin position="27"/>
        <end position="50"/>
    </location>
</feature>
<comment type="caution">
    <text evidence="3">The sequence shown here is derived from an EMBL/GenBank/DDBJ whole genome shotgun (WGS) entry which is preliminary data.</text>
</comment>
<gene>
    <name evidence="3" type="ORF">FYJ66_05925</name>
</gene>
<name>A0A6A8MCA6_9FIRM</name>
<evidence type="ECO:0000313" key="3">
    <source>
        <dbReference type="EMBL" id="MST69127.1"/>
    </source>
</evidence>
<proteinExistence type="predicted"/>
<evidence type="ECO:0000256" key="1">
    <source>
        <dbReference type="SAM" id="MobiDB-lite"/>
    </source>
</evidence>
<evidence type="ECO:0000256" key="2">
    <source>
        <dbReference type="SAM" id="Phobius"/>
    </source>
</evidence>
<feature type="region of interest" description="Disordered" evidence="1">
    <location>
        <begin position="278"/>
        <end position="358"/>
    </location>
</feature>
<keyword evidence="2" id="KW-0472">Membrane</keyword>
<dbReference type="InterPro" id="IPR010380">
    <property type="entry name" value="DUF975"/>
</dbReference>
<sequence length="358" mass="40978">MTKFIVREPNGVIRLLTQKHLDGHMKLFFAGIFLYTFLDQWVPEIIGVFMPRNYMDVLGYTEEMPADVASQIPNIPFVMLVYAVLLGGALTLGRALYTLYFLRNHKVSLPSVFDGFQFYLKALLLYFVMVMIISAMTMLLVIPGVIAYFMFSQAFYILADDPSKGVFRCLAESRYLMIGNKMKLFSFDMTYILLIMICMMPSYLVQAYGNIIDTTTLAGALIYLVLRLPLVYAMGQLYLGQTVFYELMITGGFRKFQYRGEDTFRDAFSNAQTSVHDFPFPFDGGDQIRRQNRSETSDQDKVTPYDPGEDDSPDEEDIQDVQDVSYTVSDDITDQDQQNQGEENDQEDSVSNRDNNNN</sequence>
<reference evidence="3" key="1">
    <citation type="submission" date="2019-09" db="EMBL/GenBank/DDBJ databases">
        <title>In-depth cultivation of the pig gut microbiome towards novel bacterial diversity and tailored functional studies.</title>
        <authorList>
            <person name="Wylensek D."/>
            <person name="Hitch T.C.A."/>
            <person name="Clavel T."/>
        </authorList>
    </citation>
    <scope>NUCLEOTIDE SEQUENCE</scope>
    <source>
        <strain evidence="3">RF-744-FAT-WT-3</strain>
    </source>
</reference>
<feature type="transmembrane region" description="Helical" evidence="2">
    <location>
        <begin position="77"/>
        <end position="102"/>
    </location>
</feature>
<dbReference type="RefSeq" id="WP_154572594.1">
    <property type="nucleotide sequence ID" value="NZ_VUNB01000004.1"/>
</dbReference>
<dbReference type="Pfam" id="PF06161">
    <property type="entry name" value="DUF975"/>
    <property type="match status" value="1"/>
</dbReference>